<dbReference type="Gene3D" id="3.40.50.300">
    <property type="entry name" value="P-loop containing nucleotide triphosphate hydrolases"/>
    <property type="match status" value="1"/>
</dbReference>
<dbReference type="PANTHER" id="PTHR46411:SF3">
    <property type="entry name" value="AAA+ ATPASE DOMAIN-CONTAINING PROTEIN"/>
    <property type="match status" value="1"/>
</dbReference>
<dbReference type="InterPro" id="IPR003593">
    <property type="entry name" value="AAA+_ATPase"/>
</dbReference>
<feature type="domain" description="AAA+ ATPase" evidence="1">
    <location>
        <begin position="545"/>
        <end position="672"/>
    </location>
</feature>
<dbReference type="InterPro" id="IPR054289">
    <property type="entry name" value="DUF7025"/>
</dbReference>
<accession>A0A4Y9Y048</accession>
<dbReference type="SMART" id="SM00382">
    <property type="entry name" value="AAA"/>
    <property type="match status" value="1"/>
</dbReference>
<dbReference type="PANTHER" id="PTHR46411">
    <property type="entry name" value="FAMILY ATPASE, PUTATIVE-RELATED"/>
    <property type="match status" value="1"/>
</dbReference>
<dbReference type="Proteomes" id="UP000298390">
    <property type="component" value="Unassembled WGS sequence"/>
</dbReference>
<dbReference type="STRING" id="34475.A0A4Y9Y048"/>
<reference evidence="2 3" key="1">
    <citation type="submission" date="2019-01" db="EMBL/GenBank/DDBJ databases">
        <title>Genome sequencing of the rare red list fungi Fomitopsis rosea.</title>
        <authorList>
            <person name="Buettner E."/>
            <person name="Kellner H."/>
        </authorList>
    </citation>
    <scope>NUCLEOTIDE SEQUENCE [LARGE SCALE GENOMIC DNA]</scope>
    <source>
        <strain evidence="2 3">DSM 105464</strain>
    </source>
</reference>
<dbReference type="EMBL" id="SEKV01000722">
    <property type="protein sequence ID" value="TFY54239.1"/>
    <property type="molecule type" value="Genomic_DNA"/>
</dbReference>
<dbReference type="AlphaFoldDB" id="A0A4Y9Y048"/>
<dbReference type="Pfam" id="PF22942">
    <property type="entry name" value="DUF7025"/>
    <property type="match status" value="1"/>
</dbReference>
<organism evidence="2 3">
    <name type="scientific">Rhodofomes roseus</name>
    <dbReference type="NCBI Taxonomy" id="34475"/>
    <lineage>
        <taxon>Eukaryota</taxon>
        <taxon>Fungi</taxon>
        <taxon>Dikarya</taxon>
        <taxon>Basidiomycota</taxon>
        <taxon>Agaricomycotina</taxon>
        <taxon>Agaricomycetes</taxon>
        <taxon>Polyporales</taxon>
        <taxon>Rhodofomes</taxon>
    </lineage>
</organism>
<dbReference type="Pfam" id="PF00004">
    <property type="entry name" value="AAA"/>
    <property type="match status" value="1"/>
</dbReference>
<protein>
    <recommendedName>
        <fullName evidence="1">AAA+ ATPase domain-containing protein</fullName>
    </recommendedName>
</protein>
<dbReference type="InterPro" id="IPR003959">
    <property type="entry name" value="ATPase_AAA_core"/>
</dbReference>
<dbReference type="SUPFAM" id="SSF52540">
    <property type="entry name" value="P-loop containing nucleoside triphosphate hydrolases"/>
    <property type="match status" value="1"/>
</dbReference>
<dbReference type="InterPro" id="IPR027417">
    <property type="entry name" value="P-loop_NTPase"/>
</dbReference>
<name>A0A4Y9Y048_9APHY</name>
<evidence type="ECO:0000259" key="1">
    <source>
        <dbReference type="SMART" id="SM00382"/>
    </source>
</evidence>
<dbReference type="GO" id="GO:0005524">
    <property type="term" value="F:ATP binding"/>
    <property type="evidence" value="ECO:0007669"/>
    <property type="project" value="InterPro"/>
</dbReference>
<evidence type="ECO:0000313" key="3">
    <source>
        <dbReference type="Proteomes" id="UP000298390"/>
    </source>
</evidence>
<evidence type="ECO:0000313" key="2">
    <source>
        <dbReference type="EMBL" id="TFY54239.1"/>
    </source>
</evidence>
<sequence>MDAQLQGLRNRMKARAVLSNSMQTGSLFVSHTDMGVANYPPIAVPTSQGETVEFDPAAPTPQAVEDPIPDAPTGTVLEIKHLHEVFDQMKHEYIVKPAPAESANESKRDGSKYAAYAFTVIRRFIPTGQLGAKTYNVTTFLEIHSAHLVEIGKEIVGQTQGISWTAKPLRVNPQILLAWLPELKAHLEALTASVQNESEDSPMRLKHAHLVHLFDYLTTTHASKLSSLASLLAHDEITFDMLWALYVPRKAILYTHCPVTDEPRAVRLTHAELCQKMDPQGAVPAAHDPTGLIVGRQDSTQNMQYIWRLVVDYVEADIADASDVHRRDAPPEFGYAGLGVVLDIPTFTGAKKISELPVFPIQYYAGPGGVEGLKARLIDRGKKWAGIAGGVHHLSYQGIASRWHTKSYVKHSVKSRIMIDRKTFADTAPNYPRFPYVTKTLDGKEIDKHARRAGVSAEGQTGSEVRELTDDELLLTTPIVYGFSLTDKQWMEFAVEQVTEFQWNDEAFEQLVIPAQHKMVLKTLVDTYNTGATTKFDDFISGKGLGLVINLFGNPGTGKSLTAEAMSEHVRKPLYVVGAADLGTNAESVDTNLTTVFKISAAWGAVVLIDEADVFLEERSLQFLERNAMVAVFLRQLEYFRGILFLTTNRVRVFDEAFQSRIHVSLRYQDLTPSARRQIWVAFMAKINGKLPNGGLSSEELRELAEKKINGRQIKNVVKTAGALAVGRQEKFGYAHLRQVLDLMEQFDTSHAMYQ</sequence>
<comment type="caution">
    <text evidence="2">The sequence shown here is derived from an EMBL/GenBank/DDBJ whole genome shotgun (WGS) entry which is preliminary data.</text>
</comment>
<gene>
    <name evidence="2" type="ORF">EVJ58_g8974</name>
</gene>
<dbReference type="GO" id="GO:0016887">
    <property type="term" value="F:ATP hydrolysis activity"/>
    <property type="evidence" value="ECO:0007669"/>
    <property type="project" value="InterPro"/>
</dbReference>
<proteinExistence type="predicted"/>